<dbReference type="Proteomes" id="UP000235659">
    <property type="component" value="Unassembled WGS sequence"/>
</dbReference>
<dbReference type="OrthoDB" id="9113958at2"/>
<dbReference type="AlphaFoldDB" id="A0A2N7W288"/>
<evidence type="ECO:0000313" key="5">
    <source>
        <dbReference type="Proteomes" id="UP000494205"/>
    </source>
</evidence>
<keyword evidence="4" id="KW-1185">Reference proteome</keyword>
<evidence type="ECO:0000313" key="3">
    <source>
        <dbReference type="EMBL" id="PMS23527.1"/>
    </source>
</evidence>
<accession>A0A2N7W288</accession>
<name>A0A2N7W288_9BURK</name>
<gene>
    <name evidence="3" type="ORF">C0Z16_32095</name>
    <name evidence="2" type="ORF">LMG27174_06652</name>
</gene>
<organism evidence="2 5">
    <name type="scientific">Paraburkholderia rhynchosiae</name>
    <dbReference type="NCBI Taxonomy" id="487049"/>
    <lineage>
        <taxon>Bacteria</taxon>
        <taxon>Pseudomonadati</taxon>
        <taxon>Pseudomonadota</taxon>
        <taxon>Betaproteobacteria</taxon>
        <taxon>Burkholderiales</taxon>
        <taxon>Burkholderiaceae</taxon>
        <taxon>Paraburkholderia</taxon>
    </lineage>
</organism>
<proteinExistence type="predicted"/>
<dbReference type="EMBL" id="PNXY01000039">
    <property type="protein sequence ID" value="PMS23527.1"/>
    <property type="molecule type" value="Genomic_DNA"/>
</dbReference>
<protein>
    <submittedName>
        <fullName evidence="2">Uncharacterized protein</fullName>
    </submittedName>
</protein>
<evidence type="ECO:0000256" key="1">
    <source>
        <dbReference type="SAM" id="MobiDB-lite"/>
    </source>
</evidence>
<reference evidence="2 5" key="2">
    <citation type="submission" date="2020-04" db="EMBL/GenBank/DDBJ databases">
        <authorList>
            <person name="De Canck E."/>
        </authorList>
    </citation>
    <scope>NUCLEOTIDE SEQUENCE [LARGE SCALE GENOMIC DNA]</scope>
    <source>
        <strain evidence="2 5">LMG 27174</strain>
    </source>
</reference>
<reference evidence="3 4" key="1">
    <citation type="submission" date="2018-01" db="EMBL/GenBank/DDBJ databases">
        <title>Whole genome analyses suggest that Burkholderia sensu lato contains two further novel genera in the rhizoxinica-symbiotica group Mycetohabitans gen. nov., and Trinickia gen. nov.: implications for the evolution of diazotrophy and nodulation in the Burkholderiaceae.</title>
        <authorList>
            <person name="Estrada-de los Santos P."/>
            <person name="Palmer M."/>
            <person name="Chavez-Ramirez B."/>
            <person name="Beukes C."/>
            <person name="Steenkamp E.T."/>
            <person name="Hirsch A.M."/>
            <person name="Manyaka P."/>
            <person name="Maluk M."/>
            <person name="Lafos M."/>
            <person name="Crook M."/>
            <person name="Gross E."/>
            <person name="Simon M.F."/>
            <person name="Bueno dos Reis Junior F."/>
            <person name="Poole P.S."/>
            <person name="Venter S.N."/>
            <person name="James E.K."/>
        </authorList>
    </citation>
    <scope>NUCLEOTIDE SEQUENCE [LARGE SCALE GENOMIC DNA]</scope>
    <source>
        <strain evidence="3 4">WSM 3937</strain>
    </source>
</reference>
<dbReference type="EMBL" id="CADIJZ010000043">
    <property type="protein sequence ID" value="CAB3740463.1"/>
    <property type="molecule type" value="Genomic_DNA"/>
</dbReference>
<sequence>MSDKLQMKVVIDEVTTPLLYARLSAASSPRERAALLRSIAEAGLRDAVNAESSRAARVSAGAPAVGGRQSESHPVALGERQSRTEESPLNVASTDSFDHAHDTGALADEFAAFF</sequence>
<feature type="region of interest" description="Disordered" evidence="1">
    <location>
        <begin position="55"/>
        <end position="100"/>
    </location>
</feature>
<dbReference type="RefSeq" id="WP_102636057.1">
    <property type="nucleotide sequence ID" value="NZ_CADIJZ010000043.1"/>
</dbReference>
<evidence type="ECO:0000313" key="4">
    <source>
        <dbReference type="Proteomes" id="UP000235659"/>
    </source>
</evidence>
<dbReference type="Proteomes" id="UP000494205">
    <property type="component" value="Unassembled WGS sequence"/>
</dbReference>
<evidence type="ECO:0000313" key="2">
    <source>
        <dbReference type="EMBL" id="CAB3740463.1"/>
    </source>
</evidence>